<name>A0A379EAV9_9PORP</name>
<dbReference type="Proteomes" id="UP000254156">
    <property type="component" value="Unassembled WGS sequence"/>
</dbReference>
<gene>
    <name evidence="1" type="ORF">NCTC11632_01946</name>
</gene>
<dbReference type="InterPro" id="IPR020354">
    <property type="entry name" value="Competence_nuclease_inhibitor"/>
</dbReference>
<organism evidence="1 2">
    <name type="scientific">Porphyromonas macacae</name>
    <dbReference type="NCBI Taxonomy" id="28115"/>
    <lineage>
        <taxon>Bacteria</taxon>
        <taxon>Pseudomonadati</taxon>
        <taxon>Bacteroidota</taxon>
        <taxon>Bacteroidia</taxon>
        <taxon>Bacteroidales</taxon>
        <taxon>Porphyromonadaceae</taxon>
        <taxon>Porphyromonas</taxon>
    </lineage>
</organism>
<dbReference type="InterPro" id="IPR038691">
    <property type="entry name" value="ComJ_sf"/>
</dbReference>
<dbReference type="Gene3D" id="2.60.34.30">
    <property type="entry name" value="Competence, DNA-entry nuclease inhibitor, ComJ"/>
    <property type="match status" value="1"/>
</dbReference>
<accession>A0A379EAV9</accession>
<proteinExistence type="predicted"/>
<dbReference type="Pfam" id="PF11033">
    <property type="entry name" value="ComJ"/>
    <property type="match status" value="1"/>
</dbReference>
<evidence type="ECO:0000313" key="2">
    <source>
        <dbReference type="Proteomes" id="UP000254156"/>
    </source>
</evidence>
<evidence type="ECO:0000313" key="1">
    <source>
        <dbReference type="EMBL" id="SUB89817.1"/>
    </source>
</evidence>
<protein>
    <submittedName>
        <fullName evidence="1">Uncharacterized protein</fullName>
    </submittedName>
</protein>
<dbReference type="RefSeq" id="WP_025004576.1">
    <property type="nucleotide sequence ID" value="NZ_UGTF01000002.1"/>
</dbReference>
<dbReference type="EMBL" id="UGTF01000002">
    <property type="protein sequence ID" value="SUB89817.1"/>
    <property type="molecule type" value="Genomic_DNA"/>
</dbReference>
<sequence>MVKQNILVSHNQITVRSIPYDQEKQEWTERNLKDGMIWRYNYIVLDPLVDDSFGCWFLIDKSDKVVLEESAIRAALIPFEISNKQHFSINTVSESIILDNDTDANVNEEKAKGKYFPLKNMENLFFSNGKYDLLFEICLGIPDDSVNEEEVFYKFTFIPNEKPVFKVLKDDDYGWSSETTLNIENGNLENVNPIE</sequence>
<reference evidence="1 2" key="1">
    <citation type="submission" date="2018-06" db="EMBL/GenBank/DDBJ databases">
        <authorList>
            <consortium name="Pathogen Informatics"/>
            <person name="Doyle S."/>
        </authorList>
    </citation>
    <scope>NUCLEOTIDE SEQUENCE [LARGE SCALE GENOMIC DNA]</scope>
    <source>
        <strain evidence="1 2">NCTC11632</strain>
    </source>
</reference>
<dbReference type="AlphaFoldDB" id="A0A379EAV9"/>